<dbReference type="Proteomes" id="UP000325081">
    <property type="component" value="Unassembled WGS sequence"/>
</dbReference>
<dbReference type="InterPro" id="IPR034161">
    <property type="entry name" value="Pepsin-like_plant"/>
</dbReference>
<organism evidence="8 9">
    <name type="scientific">Striga asiatica</name>
    <name type="common">Asiatic witchweed</name>
    <name type="synonym">Buchnera asiatica</name>
    <dbReference type="NCBI Taxonomy" id="4170"/>
    <lineage>
        <taxon>Eukaryota</taxon>
        <taxon>Viridiplantae</taxon>
        <taxon>Streptophyta</taxon>
        <taxon>Embryophyta</taxon>
        <taxon>Tracheophyta</taxon>
        <taxon>Spermatophyta</taxon>
        <taxon>Magnoliopsida</taxon>
        <taxon>eudicotyledons</taxon>
        <taxon>Gunneridae</taxon>
        <taxon>Pentapetalae</taxon>
        <taxon>asterids</taxon>
        <taxon>lamiids</taxon>
        <taxon>Lamiales</taxon>
        <taxon>Orobanchaceae</taxon>
        <taxon>Buchnereae</taxon>
        <taxon>Striga</taxon>
    </lineage>
</organism>
<dbReference type="OrthoDB" id="2747330at2759"/>
<accession>A0A5A7P307</accession>
<dbReference type="GO" id="GO:0005576">
    <property type="term" value="C:extracellular region"/>
    <property type="evidence" value="ECO:0007669"/>
    <property type="project" value="TreeGrafter"/>
</dbReference>
<name>A0A5A7P307_STRAF</name>
<feature type="signal peptide" evidence="6">
    <location>
        <begin position="1"/>
        <end position="24"/>
    </location>
</feature>
<reference evidence="9" key="1">
    <citation type="journal article" date="2019" name="Curr. Biol.">
        <title>Genome Sequence of Striga asiatica Provides Insight into the Evolution of Plant Parasitism.</title>
        <authorList>
            <person name="Yoshida S."/>
            <person name="Kim S."/>
            <person name="Wafula E.K."/>
            <person name="Tanskanen J."/>
            <person name="Kim Y.M."/>
            <person name="Honaas L."/>
            <person name="Yang Z."/>
            <person name="Spallek T."/>
            <person name="Conn C.E."/>
            <person name="Ichihashi Y."/>
            <person name="Cheong K."/>
            <person name="Cui S."/>
            <person name="Der J.P."/>
            <person name="Gundlach H."/>
            <person name="Jiao Y."/>
            <person name="Hori C."/>
            <person name="Ishida J.K."/>
            <person name="Kasahara H."/>
            <person name="Kiba T."/>
            <person name="Kim M.S."/>
            <person name="Koo N."/>
            <person name="Laohavisit A."/>
            <person name="Lee Y.H."/>
            <person name="Lumba S."/>
            <person name="McCourt P."/>
            <person name="Mortimer J.C."/>
            <person name="Mutuku J.M."/>
            <person name="Nomura T."/>
            <person name="Sasaki-Sekimoto Y."/>
            <person name="Seto Y."/>
            <person name="Wang Y."/>
            <person name="Wakatake T."/>
            <person name="Sakakibara H."/>
            <person name="Demura T."/>
            <person name="Yamaguchi S."/>
            <person name="Yoneyama K."/>
            <person name="Manabe R.I."/>
            <person name="Nelson D.C."/>
            <person name="Schulman A.H."/>
            <person name="Timko M.P."/>
            <person name="dePamphilis C.W."/>
            <person name="Choi D."/>
            <person name="Shirasu K."/>
        </authorList>
    </citation>
    <scope>NUCLEOTIDE SEQUENCE [LARGE SCALE GENOMIC DNA]</scope>
    <source>
        <strain evidence="9">cv. UVA1</strain>
    </source>
</reference>
<keyword evidence="2 8" id="KW-0645">Protease</keyword>
<evidence type="ECO:0000256" key="1">
    <source>
        <dbReference type="ARBA" id="ARBA00007447"/>
    </source>
</evidence>
<dbReference type="InterPro" id="IPR021109">
    <property type="entry name" value="Peptidase_aspartic_dom_sf"/>
</dbReference>
<keyword evidence="3" id="KW-0064">Aspartyl protease</keyword>
<dbReference type="CDD" id="cd05476">
    <property type="entry name" value="pepsin_A_like_plant"/>
    <property type="match status" value="1"/>
</dbReference>
<comment type="caution">
    <text evidence="8">The sequence shown here is derived from an EMBL/GenBank/DDBJ whole genome shotgun (WGS) entry which is preliminary data.</text>
</comment>
<proteinExistence type="inferred from homology"/>
<dbReference type="PANTHER" id="PTHR47967:SF14">
    <property type="entry name" value="EUKARYOTIC ASPARTYL PROTEASE FAMILY PROTEIN"/>
    <property type="match status" value="1"/>
</dbReference>
<keyword evidence="9" id="KW-1185">Reference proteome</keyword>
<dbReference type="AlphaFoldDB" id="A0A5A7P307"/>
<evidence type="ECO:0000256" key="5">
    <source>
        <dbReference type="ARBA" id="ARBA00023180"/>
    </source>
</evidence>
<keyword evidence="5" id="KW-0325">Glycoprotein</keyword>
<keyword evidence="4" id="KW-0378">Hydrolase</keyword>
<keyword evidence="6" id="KW-0732">Signal</keyword>
<evidence type="ECO:0000313" key="8">
    <source>
        <dbReference type="EMBL" id="GER26914.1"/>
    </source>
</evidence>
<dbReference type="PANTHER" id="PTHR47967">
    <property type="entry name" value="OS07G0603500 PROTEIN-RELATED"/>
    <property type="match status" value="1"/>
</dbReference>
<dbReference type="SUPFAM" id="SSF50630">
    <property type="entry name" value="Acid proteases"/>
    <property type="match status" value="1"/>
</dbReference>
<evidence type="ECO:0000256" key="3">
    <source>
        <dbReference type="ARBA" id="ARBA00022750"/>
    </source>
</evidence>
<dbReference type="Pfam" id="PF14543">
    <property type="entry name" value="TAXi_N"/>
    <property type="match status" value="1"/>
</dbReference>
<evidence type="ECO:0000256" key="2">
    <source>
        <dbReference type="ARBA" id="ARBA00022670"/>
    </source>
</evidence>
<dbReference type="EMBL" id="BKCP01001225">
    <property type="protein sequence ID" value="GER26914.1"/>
    <property type="molecule type" value="Genomic_DNA"/>
</dbReference>
<sequence length="460" mass="52219">MFARNKTSLSHIVWILLIHIFVSAVAGPRRRPKPDSNIFTTLINVHSKKSPYYNPTMTIKQIADYDFNTSISRGLHLTSNISIGSRLNTEIPLTADWTGFLVPFWVGSEKVKQHLFLDSGSGLLWINCQPCGKHALEPIYDPQKSTTYRVENCDLGHICWSSGPTKINCQDRDYKVKGCKFSVRYGTTFCEGNLGRETFRFGKHQDEVVPNLAFGCAHNTGDKNYNGIFGLGNIPISFLSQYKASKFSYCFGDLSDPEYPYNMLAIGKDVRMWGARTPLTVEDKYYVNLVDIGIGDIWLKTSRHLFRRDTRKHEGGMLVDSGSTLTFLPQIVLTEFEKITRSAIKKLNLPLSPFSITFRGYSMQCYIGEAIYLKPFPKVKLHFQNRAYMELTPDNVFVEADDNLFCLAILPSSLLGRNTAILGNVMQQNFNIAFDLKGEELAFKRMSCKSVEDYYGHDEL</sequence>
<dbReference type="Gene3D" id="2.40.70.10">
    <property type="entry name" value="Acid Proteases"/>
    <property type="match status" value="2"/>
</dbReference>
<dbReference type="GO" id="GO:0006508">
    <property type="term" value="P:proteolysis"/>
    <property type="evidence" value="ECO:0007669"/>
    <property type="project" value="UniProtKB-KW"/>
</dbReference>
<dbReference type="InterPro" id="IPR032799">
    <property type="entry name" value="TAXi_C"/>
</dbReference>
<evidence type="ECO:0000256" key="6">
    <source>
        <dbReference type="SAM" id="SignalP"/>
    </source>
</evidence>
<protein>
    <submittedName>
        <fullName evidence="8">Eukaryotic aspartyl protease family protein</fullName>
    </submittedName>
</protein>
<dbReference type="InterPro" id="IPR051708">
    <property type="entry name" value="Plant_Aspart_Prot_A1"/>
</dbReference>
<evidence type="ECO:0000313" key="9">
    <source>
        <dbReference type="Proteomes" id="UP000325081"/>
    </source>
</evidence>
<dbReference type="PROSITE" id="PS51767">
    <property type="entry name" value="PEPTIDASE_A1"/>
    <property type="match status" value="1"/>
</dbReference>
<comment type="similarity">
    <text evidence="1">Belongs to the peptidase A1 family.</text>
</comment>
<dbReference type="InterPro" id="IPR032861">
    <property type="entry name" value="TAXi_N"/>
</dbReference>
<gene>
    <name evidence="8" type="ORF">STAS_02576</name>
</gene>
<dbReference type="GO" id="GO:0004190">
    <property type="term" value="F:aspartic-type endopeptidase activity"/>
    <property type="evidence" value="ECO:0007669"/>
    <property type="project" value="UniProtKB-KW"/>
</dbReference>
<feature type="domain" description="Peptidase A1" evidence="7">
    <location>
        <begin position="100"/>
        <end position="444"/>
    </location>
</feature>
<feature type="chain" id="PRO_5022867739" evidence="6">
    <location>
        <begin position="25"/>
        <end position="460"/>
    </location>
</feature>
<dbReference type="Pfam" id="PF14541">
    <property type="entry name" value="TAXi_C"/>
    <property type="match status" value="1"/>
</dbReference>
<dbReference type="InterPro" id="IPR033121">
    <property type="entry name" value="PEPTIDASE_A1"/>
</dbReference>
<evidence type="ECO:0000259" key="7">
    <source>
        <dbReference type="PROSITE" id="PS51767"/>
    </source>
</evidence>
<evidence type="ECO:0000256" key="4">
    <source>
        <dbReference type="ARBA" id="ARBA00022801"/>
    </source>
</evidence>